<sequence length="150" mass="16399">MQGQVTFEDAVASDAEALAAIRVEAMRESLERIGRFDPERARDRILSTFSPAHTRHILSSGTKVGFFVVKPGEGGLLLEHLYVMPGRQALGIGAAVLAEVFAQADRAGCSVRVGALRESDSNRFYARHGFVLVEQAEFDNYYVCHATNAL</sequence>
<feature type="domain" description="N-acetyltransferase" evidence="1">
    <location>
        <begin position="5"/>
        <end position="150"/>
    </location>
</feature>
<evidence type="ECO:0000259" key="1">
    <source>
        <dbReference type="PROSITE" id="PS51186"/>
    </source>
</evidence>
<keyword evidence="3" id="KW-1185">Reference proteome</keyword>
<evidence type="ECO:0000313" key="2">
    <source>
        <dbReference type="EMBL" id="WOB06892.1"/>
    </source>
</evidence>
<dbReference type="Proteomes" id="UP001303946">
    <property type="component" value="Chromosome"/>
</dbReference>
<dbReference type="Gene3D" id="3.40.630.30">
    <property type="match status" value="1"/>
</dbReference>
<dbReference type="RefSeq" id="WP_316699537.1">
    <property type="nucleotide sequence ID" value="NZ_CP136336.1"/>
</dbReference>
<accession>A0ABZ0CPI2</accession>
<name>A0ABZ0CPI2_9BURK</name>
<dbReference type="CDD" id="cd04301">
    <property type="entry name" value="NAT_SF"/>
    <property type="match status" value="1"/>
</dbReference>
<dbReference type="Pfam" id="PF13508">
    <property type="entry name" value="Acetyltransf_7"/>
    <property type="match status" value="1"/>
</dbReference>
<protein>
    <submittedName>
        <fullName evidence="2">GNAT family N-acetyltransferase</fullName>
    </submittedName>
</protein>
<reference evidence="2 3" key="1">
    <citation type="submission" date="2023-10" db="EMBL/GenBank/DDBJ databases">
        <title>Bacteria for the degradation of biodegradable plastic PBAT(Polybutylene adipate terephthalate).</title>
        <authorList>
            <person name="Weon H.-Y."/>
            <person name="Yeon J."/>
        </authorList>
    </citation>
    <scope>NUCLEOTIDE SEQUENCE [LARGE SCALE GENOMIC DNA]</scope>
    <source>
        <strain evidence="2 3">SBD 7-3</strain>
    </source>
</reference>
<organism evidence="2 3">
    <name type="scientific">Piscinibacter gummiphilus</name>
    <dbReference type="NCBI Taxonomy" id="946333"/>
    <lineage>
        <taxon>Bacteria</taxon>
        <taxon>Pseudomonadati</taxon>
        <taxon>Pseudomonadota</taxon>
        <taxon>Betaproteobacteria</taxon>
        <taxon>Burkholderiales</taxon>
        <taxon>Sphaerotilaceae</taxon>
        <taxon>Piscinibacter</taxon>
    </lineage>
</organism>
<dbReference type="InterPro" id="IPR016181">
    <property type="entry name" value="Acyl_CoA_acyltransferase"/>
</dbReference>
<proteinExistence type="predicted"/>
<dbReference type="EMBL" id="CP136336">
    <property type="protein sequence ID" value="WOB06892.1"/>
    <property type="molecule type" value="Genomic_DNA"/>
</dbReference>
<gene>
    <name evidence="2" type="ORF">RXV79_18440</name>
</gene>
<dbReference type="SUPFAM" id="SSF55729">
    <property type="entry name" value="Acyl-CoA N-acyltransferases (Nat)"/>
    <property type="match status" value="1"/>
</dbReference>
<evidence type="ECO:0000313" key="3">
    <source>
        <dbReference type="Proteomes" id="UP001303946"/>
    </source>
</evidence>
<dbReference type="PROSITE" id="PS51186">
    <property type="entry name" value="GNAT"/>
    <property type="match status" value="1"/>
</dbReference>
<dbReference type="InterPro" id="IPR000182">
    <property type="entry name" value="GNAT_dom"/>
</dbReference>